<name>A0ABZ2V2N1_9RHOB</name>
<evidence type="ECO:0000313" key="3">
    <source>
        <dbReference type="Proteomes" id="UP001440612"/>
    </source>
</evidence>
<dbReference type="EMBL" id="CP150951">
    <property type="protein sequence ID" value="WZC48193.1"/>
    <property type="molecule type" value="Genomic_DNA"/>
</dbReference>
<proteinExistence type="predicted"/>
<protein>
    <submittedName>
        <fullName evidence="2">RSP_2648 family PIN domain-containing protein</fullName>
    </submittedName>
</protein>
<dbReference type="Pfam" id="PF13470">
    <property type="entry name" value="PIN_3"/>
    <property type="match status" value="1"/>
</dbReference>
<evidence type="ECO:0000313" key="2">
    <source>
        <dbReference type="EMBL" id="WZC48193.1"/>
    </source>
</evidence>
<dbReference type="NCBIfam" id="NF046100">
    <property type="entry name" value="RSP_2648_fam_PIN"/>
    <property type="match status" value="1"/>
</dbReference>
<keyword evidence="3" id="KW-1185">Reference proteome</keyword>
<gene>
    <name evidence="2" type="ORF">AABB29_15150</name>
</gene>
<organism evidence="2 3">
    <name type="scientific">Yoonia phaeophyticola</name>
    <dbReference type="NCBI Taxonomy" id="3137369"/>
    <lineage>
        <taxon>Bacteria</taxon>
        <taxon>Pseudomonadati</taxon>
        <taxon>Pseudomonadota</taxon>
        <taxon>Alphaproteobacteria</taxon>
        <taxon>Rhodobacterales</taxon>
        <taxon>Paracoccaceae</taxon>
        <taxon>Yoonia</taxon>
    </lineage>
</organism>
<accession>A0ABZ2V2N1</accession>
<evidence type="ECO:0000259" key="1">
    <source>
        <dbReference type="Pfam" id="PF13470"/>
    </source>
</evidence>
<reference evidence="3" key="1">
    <citation type="submission" date="2024-04" db="EMBL/GenBank/DDBJ databases">
        <title>Phylogenomic analyses of a clade within the roseobacter group suggest taxonomic reassignments of species of the genera Aestuariivita, Citreicella, Loktanella, Nautella, Pelagibaca, Ruegeria, Thalassobius, Thiobacimonas and Tropicibacter, and the proposal o.</title>
        <authorList>
            <person name="Jeon C.O."/>
        </authorList>
    </citation>
    <scope>NUCLEOTIDE SEQUENCE [LARGE SCALE GENOMIC DNA]</scope>
    <source>
        <strain evidence="3">BS5-3</strain>
    </source>
</reference>
<feature type="domain" description="PIN" evidence="1">
    <location>
        <begin position="2"/>
        <end position="109"/>
    </location>
</feature>
<dbReference type="Proteomes" id="UP001440612">
    <property type="component" value="Chromosome"/>
</dbReference>
<dbReference type="RefSeq" id="WP_341366312.1">
    <property type="nucleotide sequence ID" value="NZ_CP150951.2"/>
</dbReference>
<sequence length="181" mass="20021">MRVMIDACVLYPTVMRETVIGCAKVGLFTPRWSARILDEWARAVVKLGPAQEVIAQGEIAALRAGFPDATVSYPPEFARKFWLPDENDIHVLAAAAAGSCDAILTMNHKDFPRDILADAMLERLGPDLFLCDLLQEAPDQVRGVATTVLTQANTMSDRPWTVRTLMKKARLPRFGKALEVL</sequence>
<dbReference type="InterPro" id="IPR002716">
    <property type="entry name" value="PIN_dom"/>
</dbReference>